<dbReference type="GO" id="GO:0009986">
    <property type="term" value="C:cell surface"/>
    <property type="evidence" value="ECO:0007669"/>
    <property type="project" value="TreeGrafter"/>
</dbReference>
<evidence type="ECO:0000256" key="2">
    <source>
        <dbReference type="ARBA" id="ARBA00023180"/>
    </source>
</evidence>
<dbReference type="GO" id="GO:1990782">
    <property type="term" value="F:protein tyrosine kinase binding"/>
    <property type="evidence" value="ECO:0007669"/>
    <property type="project" value="TreeGrafter"/>
</dbReference>
<evidence type="ECO:0000313" key="10">
    <source>
        <dbReference type="RefSeq" id="XP_007533011.2"/>
    </source>
</evidence>
<dbReference type="InterPro" id="IPR036179">
    <property type="entry name" value="Ig-like_dom_sf"/>
</dbReference>
<accession>A0A1S3ACX2</accession>
<dbReference type="CDD" id="cd20948">
    <property type="entry name" value="IgC2_CEACAM5-like"/>
    <property type="match status" value="1"/>
</dbReference>
<dbReference type="FunFam" id="2.60.40.10:FF:000340">
    <property type="entry name" value="Carcinoembryonic antigen-related cell adhesion molecule 1"/>
    <property type="match status" value="1"/>
</dbReference>
<dbReference type="CDD" id="cd05774">
    <property type="entry name" value="IgV_CEACAM_D1"/>
    <property type="match status" value="1"/>
</dbReference>
<dbReference type="CDD" id="cd05740">
    <property type="entry name" value="IgI_hCEACAM_2_4_6_like"/>
    <property type="match status" value="1"/>
</dbReference>
<evidence type="ECO:0000256" key="1">
    <source>
        <dbReference type="ARBA" id="ARBA00022729"/>
    </source>
</evidence>
<dbReference type="GO" id="GO:0002682">
    <property type="term" value="P:regulation of immune system process"/>
    <property type="evidence" value="ECO:0007669"/>
    <property type="project" value="TreeGrafter"/>
</dbReference>
<dbReference type="FunFam" id="2.60.40.10:FF:000244">
    <property type="entry name" value="carcinoembryonic antigen-related cell adhesion molecule 16"/>
    <property type="match status" value="2"/>
</dbReference>
<dbReference type="OrthoDB" id="9665591at2759"/>
<dbReference type="GO" id="GO:0005886">
    <property type="term" value="C:plasma membrane"/>
    <property type="evidence" value="ECO:0007669"/>
    <property type="project" value="TreeGrafter"/>
</dbReference>
<dbReference type="CDD" id="cd12087">
    <property type="entry name" value="TM_EGFR-like"/>
    <property type="match status" value="1"/>
</dbReference>
<dbReference type="Gene3D" id="2.60.40.10">
    <property type="entry name" value="Immunoglobulins"/>
    <property type="match status" value="4"/>
</dbReference>
<dbReference type="InterPro" id="IPR003598">
    <property type="entry name" value="Ig_sub2"/>
</dbReference>
<dbReference type="PROSITE" id="PS50835">
    <property type="entry name" value="IG_LIKE"/>
    <property type="match status" value="3"/>
</dbReference>
<proteinExistence type="inferred from homology"/>
<dbReference type="InterPro" id="IPR013783">
    <property type="entry name" value="Ig-like_fold"/>
</dbReference>
<dbReference type="InterPro" id="IPR003599">
    <property type="entry name" value="Ig_sub"/>
</dbReference>
<dbReference type="SMART" id="SM00408">
    <property type="entry name" value="IGc2"/>
    <property type="match status" value="3"/>
</dbReference>
<dbReference type="eggNOG" id="ENOG502RXPD">
    <property type="taxonomic scope" value="Eukaryota"/>
</dbReference>
<dbReference type="InterPro" id="IPR050831">
    <property type="entry name" value="CEA_cell_adhesion"/>
</dbReference>
<dbReference type="Proteomes" id="UP001652624">
    <property type="component" value="Chromosome 2"/>
</dbReference>
<dbReference type="GO" id="GO:0007165">
    <property type="term" value="P:signal transduction"/>
    <property type="evidence" value="ECO:0007669"/>
    <property type="project" value="TreeGrafter"/>
</dbReference>
<dbReference type="Pfam" id="PF13895">
    <property type="entry name" value="Ig_2"/>
    <property type="match status" value="1"/>
</dbReference>
<dbReference type="PANTHER" id="PTHR44427">
    <property type="entry name" value="CARCINOEMBRYONIC ANTIGEN-RELATED CELL ADHESION MOLECULE 19"/>
    <property type="match status" value="1"/>
</dbReference>
<evidence type="ECO:0000256" key="5">
    <source>
        <dbReference type="SAM" id="MobiDB-lite"/>
    </source>
</evidence>
<feature type="chain" id="PRO_5010309962" evidence="7">
    <location>
        <begin position="35"/>
        <end position="535"/>
    </location>
</feature>
<evidence type="ECO:0000256" key="7">
    <source>
        <dbReference type="SAM" id="SignalP"/>
    </source>
</evidence>
<dbReference type="Pfam" id="PF13927">
    <property type="entry name" value="Ig_3"/>
    <property type="match status" value="2"/>
</dbReference>
<organism evidence="9 10">
    <name type="scientific">Erinaceus europaeus</name>
    <name type="common">Western European hedgehog</name>
    <dbReference type="NCBI Taxonomy" id="9365"/>
    <lineage>
        <taxon>Eukaryota</taxon>
        <taxon>Metazoa</taxon>
        <taxon>Chordata</taxon>
        <taxon>Craniata</taxon>
        <taxon>Vertebrata</taxon>
        <taxon>Euteleostomi</taxon>
        <taxon>Mammalia</taxon>
        <taxon>Eutheria</taxon>
        <taxon>Laurasiatheria</taxon>
        <taxon>Eulipotyphla</taxon>
        <taxon>Erinaceidae</taxon>
        <taxon>Erinaceinae</taxon>
        <taxon>Erinaceus</taxon>
    </lineage>
</organism>
<keyword evidence="9" id="KW-1185">Reference proteome</keyword>
<comment type="similarity">
    <text evidence="4">Belongs to the immunoglobulin superfamily. CEA family.</text>
</comment>
<sequence>MVPPSAPSHRGSVPWKGLLLAVSLITFWTPPTTTQLTVKSVPANRTAPLTVESAPANAAEGEDVLLLVHNRPENTIGFSWFKGESVESAHQIAGYEIATQQTTTGPAHSGRETLYTNGSLLFQNVRKNDTGFYTLHVIKSGLQIETVIGQFHVFEDLSKVNFTITSNNSSPVEHSDTVVLTCDSKIQDTTYLWFINNHSLPGSARLELSKDNRTLTLFHVTRNDTGPYECEVQNLVSAHRSDPLTLNVLYGPDAPTISPPDSYYLEGAALNLSCQAASNPPAQYFWFFNGELQQSTQMFFIASLAMNNSGNYTCLANNSDTGLNNHTVKTIQALEPVTKPSIQTYNITVTENDVVNLTCLTNDIGVSILWFFNQLSLPLTERMKLSQGNSTLTIKPIRREDTGDYHCMVTNPVSFNKSDTLKLVVKYNPELHSGLSAGAIAGIVIGVLAGVALIAALVYFLYLRKTGGASDHHQLSEQKPSASNNSQDHSDNPPNKSDEVTYSILNFNGLEAKKPTSPPPFPISTEAVYSEVKKK</sequence>
<feature type="transmembrane region" description="Helical" evidence="6">
    <location>
        <begin position="439"/>
        <end position="462"/>
    </location>
</feature>
<dbReference type="Pfam" id="PF07686">
    <property type="entry name" value="V-set"/>
    <property type="match status" value="1"/>
</dbReference>
<keyword evidence="1 7" id="KW-0732">Signal</keyword>
<keyword evidence="6" id="KW-0472">Membrane</keyword>
<name>A0A1S3ACX2_ERIEU</name>
<dbReference type="SMART" id="SM00409">
    <property type="entry name" value="IG"/>
    <property type="match status" value="4"/>
</dbReference>
<dbReference type="AlphaFoldDB" id="A0A1S3ACX2"/>
<keyword evidence="3" id="KW-0393">Immunoglobulin domain</keyword>
<keyword evidence="2" id="KW-0325">Glycoprotein</keyword>
<reference evidence="10" key="2">
    <citation type="submission" date="2025-08" db="UniProtKB">
        <authorList>
            <consortium name="RefSeq"/>
        </authorList>
    </citation>
    <scope>IDENTIFICATION</scope>
</reference>
<dbReference type="FunCoup" id="A0A1S3ACX2">
    <property type="interactions" value="139"/>
</dbReference>
<evidence type="ECO:0000259" key="8">
    <source>
        <dbReference type="PROSITE" id="PS50835"/>
    </source>
</evidence>
<keyword evidence="6" id="KW-1133">Transmembrane helix</keyword>
<dbReference type="InParanoid" id="A0A1S3ACX2"/>
<feature type="signal peptide" evidence="7">
    <location>
        <begin position="1"/>
        <end position="34"/>
    </location>
</feature>
<feature type="domain" description="Ig-like" evidence="8">
    <location>
        <begin position="252"/>
        <end position="330"/>
    </location>
</feature>
<evidence type="ECO:0000256" key="3">
    <source>
        <dbReference type="ARBA" id="ARBA00023319"/>
    </source>
</evidence>
<reference evidence="9" key="1">
    <citation type="submission" date="2025-05" db="UniProtKB">
        <authorList>
            <consortium name="RefSeq"/>
        </authorList>
    </citation>
    <scope>NUCLEOTIDE SEQUENCE [LARGE SCALE GENOMIC DNA]</scope>
</reference>
<protein>
    <submittedName>
        <fullName evidence="10">Carcinoembryonic antigen-related cell adhesion molecule 1 isoform X1</fullName>
    </submittedName>
</protein>
<gene>
    <name evidence="10" type="primary">CEACAM1</name>
</gene>
<feature type="domain" description="Ig-like" evidence="8">
    <location>
        <begin position="340"/>
        <end position="424"/>
    </location>
</feature>
<dbReference type="InterPro" id="IPR007110">
    <property type="entry name" value="Ig-like_dom"/>
</dbReference>
<dbReference type="InterPro" id="IPR013106">
    <property type="entry name" value="Ig_V-set"/>
</dbReference>
<evidence type="ECO:0000256" key="4">
    <source>
        <dbReference type="ARBA" id="ARBA00038222"/>
    </source>
</evidence>
<dbReference type="PANTHER" id="PTHR44427:SF1">
    <property type="entry name" value="CARCINOEMBRYONIC ANTIGEN-RELATED CELL ADHESION MOLECULE 1"/>
    <property type="match status" value="1"/>
</dbReference>
<dbReference type="RefSeq" id="XP_007533011.2">
    <property type="nucleotide sequence ID" value="XM_007532949.3"/>
</dbReference>
<keyword evidence="6" id="KW-0812">Transmembrane</keyword>
<feature type="domain" description="Ig-like" evidence="8">
    <location>
        <begin position="158"/>
        <end position="247"/>
    </location>
</feature>
<feature type="compositionally biased region" description="Polar residues" evidence="5">
    <location>
        <begin position="477"/>
        <end position="487"/>
    </location>
</feature>
<feature type="compositionally biased region" description="Basic and acidic residues" evidence="5">
    <location>
        <begin position="488"/>
        <end position="499"/>
    </location>
</feature>
<evidence type="ECO:0000313" key="9">
    <source>
        <dbReference type="Proteomes" id="UP001652624"/>
    </source>
</evidence>
<evidence type="ECO:0000256" key="6">
    <source>
        <dbReference type="SAM" id="Phobius"/>
    </source>
</evidence>
<feature type="region of interest" description="Disordered" evidence="5">
    <location>
        <begin position="471"/>
        <end position="535"/>
    </location>
</feature>
<dbReference type="SUPFAM" id="SSF48726">
    <property type="entry name" value="Immunoglobulin"/>
    <property type="match status" value="3"/>
</dbReference>